<keyword evidence="2" id="KW-1185">Reference proteome</keyword>
<organism evidence="1 2">
    <name type="scientific">Prorocentrum cordatum</name>
    <dbReference type="NCBI Taxonomy" id="2364126"/>
    <lineage>
        <taxon>Eukaryota</taxon>
        <taxon>Sar</taxon>
        <taxon>Alveolata</taxon>
        <taxon>Dinophyceae</taxon>
        <taxon>Prorocentrales</taxon>
        <taxon>Prorocentraceae</taxon>
        <taxon>Prorocentrum</taxon>
    </lineage>
</organism>
<accession>A0ABN9SXP6</accession>
<comment type="caution">
    <text evidence="1">The sequence shown here is derived from an EMBL/GenBank/DDBJ whole genome shotgun (WGS) entry which is preliminary data.</text>
</comment>
<proteinExistence type="predicted"/>
<gene>
    <name evidence="1" type="ORF">PCOR1329_LOCUS33499</name>
</gene>
<reference evidence="1" key="1">
    <citation type="submission" date="2023-10" db="EMBL/GenBank/DDBJ databases">
        <authorList>
            <person name="Chen Y."/>
            <person name="Shah S."/>
            <person name="Dougan E. K."/>
            <person name="Thang M."/>
            <person name="Chan C."/>
        </authorList>
    </citation>
    <scope>NUCLEOTIDE SEQUENCE [LARGE SCALE GENOMIC DNA]</scope>
</reference>
<name>A0ABN9SXP6_9DINO</name>
<dbReference type="EMBL" id="CAUYUJ010014114">
    <property type="protein sequence ID" value="CAK0837244.1"/>
    <property type="molecule type" value="Genomic_DNA"/>
</dbReference>
<evidence type="ECO:0000313" key="2">
    <source>
        <dbReference type="Proteomes" id="UP001189429"/>
    </source>
</evidence>
<evidence type="ECO:0000313" key="1">
    <source>
        <dbReference type="EMBL" id="CAK0837244.1"/>
    </source>
</evidence>
<protein>
    <submittedName>
        <fullName evidence="1">Uncharacterized protein</fullName>
    </submittedName>
</protein>
<sequence length="186" mass="20450">VGVTTVRRNKLAVAECYLQRQADWLRLLIGMAKERRASSVSVSLKFDETKESLRMHTAKGALANSEHDDVEVMVATLRLVVSMPGVGAVLCWDAVFPPVPLLSTSATHILAALTSHPAAQEVLALVDELMMPDHAEVATFTHEFDGAAGNDRLQAHFAFDKLYAKPHVHYEKSLCQNHSDLTPPRI</sequence>
<feature type="non-terminal residue" evidence="1">
    <location>
        <position position="1"/>
    </location>
</feature>
<dbReference type="Proteomes" id="UP001189429">
    <property type="component" value="Unassembled WGS sequence"/>
</dbReference>